<keyword evidence="4" id="KW-0472">Membrane</keyword>
<feature type="transmembrane region" description="Helical" evidence="4">
    <location>
        <begin position="28"/>
        <end position="49"/>
    </location>
</feature>
<dbReference type="RefSeq" id="WP_046217497.1">
    <property type="nucleotide sequence ID" value="NZ_CP011974.1"/>
</dbReference>
<dbReference type="InterPro" id="IPR001173">
    <property type="entry name" value="Glyco_trans_2-like"/>
</dbReference>
<evidence type="ECO:0000259" key="6">
    <source>
        <dbReference type="PROSITE" id="PS51910"/>
    </source>
</evidence>
<dbReference type="PANTHER" id="PTHR43630:SF1">
    <property type="entry name" value="POLY-BETA-1,6-N-ACETYL-D-GLUCOSAMINE SYNTHASE"/>
    <property type="match status" value="1"/>
</dbReference>
<accession>A0A0H4KN83</accession>
<dbReference type="GO" id="GO:0016757">
    <property type="term" value="F:glycosyltransferase activity"/>
    <property type="evidence" value="ECO:0007669"/>
    <property type="project" value="UniProtKB-KW"/>
</dbReference>
<comment type="similarity">
    <text evidence="1">Belongs to the glycosyltransferase 2 family.</text>
</comment>
<dbReference type="Gene3D" id="3.20.20.370">
    <property type="entry name" value="Glycoside hydrolase/deacetylase"/>
    <property type="match status" value="1"/>
</dbReference>
<dbReference type="SUPFAM" id="SSF88713">
    <property type="entry name" value="Glycoside hydrolase/deacetylase"/>
    <property type="match status" value="1"/>
</dbReference>
<dbReference type="CDD" id="cd06423">
    <property type="entry name" value="CESA_like"/>
    <property type="match status" value="1"/>
</dbReference>
<dbReference type="InterPro" id="IPR017853">
    <property type="entry name" value="GH"/>
</dbReference>
<organism evidence="7 8">
    <name type="scientific">Priestia filamentosa</name>
    <dbReference type="NCBI Taxonomy" id="1402861"/>
    <lineage>
        <taxon>Bacteria</taxon>
        <taxon>Bacillati</taxon>
        <taxon>Bacillota</taxon>
        <taxon>Bacilli</taxon>
        <taxon>Bacillales</taxon>
        <taxon>Bacillaceae</taxon>
        <taxon>Priestia</taxon>
    </lineage>
</organism>
<dbReference type="InterPro" id="IPR029044">
    <property type="entry name" value="Nucleotide-diphossugar_trans"/>
</dbReference>
<dbReference type="InterPro" id="IPR001223">
    <property type="entry name" value="Glyco_hydro18_cat"/>
</dbReference>
<dbReference type="GO" id="GO:0016810">
    <property type="term" value="F:hydrolase activity, acting on carbon-nitrogen (but not peptide) bonds"/>
    <property type="evidence" value="ECO:0007669"/>
    <property type="project" value="InterPro"/>
</dbReference>
<evidence type="ECO:0000313" key="8">
    <source>
        <dbReference type="Proteomes" id="UP000036202"/>
    </source>
</evidence>
<dbReference type="Gene3D" id="3.90.550.10">
    <property type="entry name" value="Spore Coat Polysaccharide Biosynthesis Protein SpsA, Chain A"/>
    <property type="match status" value="1"/>
</dbReference>
<gene>
    <name evidence="7" type="ORF">BEH_08530</name>
</gene>
<feature type="domain" description="GH18" evidence="6">
    <location>
        <begin position="96"/>
        <end position="401"/>
    </location>
</feature>
<name>A0A0H4KN83_9BACI</name>
<dbReference type="KEGG" id="beo:BEH_08530"/>
<dbReference type="PROSITE" id="PS51677">
    <property type="entry name" value="NODB"/>
    <property type="match status" value="1"/>
</dbReference>
<dbReference type="SMART" id="SM00636">
    <property type="entry name" value="Glyco_18"/>
    <property type="match status" value="1"/>
</dbReference>
<keyword evidence="3" id="KW-0808">Transferase</keyword>
<proteinExistence type="inferred from homology"/>
<evidence type="ECO:0000313" key="7">
    <source>
        <dbReference type="EMBL" id="AKO95015.1"/>
    </source>
</evidence>
<evidence type="ECO:0000256" key="3">
    <source>
        <dbReference type="ARBA" id="ARBA00022679"/>
    </source>
</evidence>
<evidence type="ECO:0000256" key="4">
    <source>
        <dbReference type="SAM" id="Phobius"/>
    </source>
</evidence>
<dbReference type="InterPro" id="IPR011583">
    <property type="entry name" value="Chitinase_II/V-like_cat"/>
</dbReference>
<dbReference type="GeneID" id="93703535"/>
<dbReference type="GO" id="GO:0008061">
    <property type="term" value="F:chitin binding"/>
    <property type="evidence" value="ECO:0007669"/>
    <property type="project" value="InterPro"/>
</dbReference>
<dbReference type="Pfam" id="PF01522">
    <property type="entry name" value="Polysacc_deac_1"/>
    <property type="match status" value="1"/>
</dbReference>
<feature type="transmembrane region" description="Helical" evidence="4">
    <location>
        <begin position="1055"/>
        <end position="1075"/>
    </location>
</feature>
<dbReference type="GO" id="GO:0005975">
    <property type="term" value="P:carbohydrate metabolic process"/>
    <property type="evidence" value="ECO:0007669"/>
    <property type="project" value="InterPro"/>
</dbReference>
<evidence type="ECO:0000256" key="1">
    <source>
        <dbReference type="ARBA" id="ARBA00006739"/>
    </source>
</evidence>
<feature type="transmembrane region" description="Helical" evidence="4">
    <location>
        <begin position="697"/>
        <end position="718"/>
    </location>
</feature>
<dbReference type="EMBL" id="CP011974">
    <property type="protein sequence ID" value="AKO95015.1"/>
    <property type="molecule type" value="Genomic_DNA"/>
</dbReference>
<dbReference type="Proteomes" id="UP000036202">
    <property type="component" value="Chromosome"/>
</dbReference>
<dbReference type="CDD" id="cd10962">
    <property type="entry name" value="CE4_GT2-like"/>
    <property type="match status" value="1"/>
</dbReference>
<dbReference type="Gene3D" id="3.20.20.80">
    <property type="entry name" value="Glycosidases"/>
    <property type="match status" value="1"/>
</dbReference>
<dbReference type="Gene3D" id="3.10.50.10">
    <property type="match status" value="1"/>
</dbReference>
<dbReference type="PROSITE" id="PS51910">
    <property type="entry name" value="GH18_2"/>
    <property type="match status" value="1"/>
</dbReference>
<dbReference type="Pfam" id="PF00704">
    <property type="entry name" value="Glyco_hydro_18"/>
    <property type="match status" value="1"/>
</dbReference>
<keyword evidence="2" id="KW-0328">Glycosyltransferase</keyword>
<dbReference type="SUPFAM" id="SSF51445">
    <property type="entry name" value="(Trans)glycosidases"/>
    <property type="match status" value="1"/>
</dbReference>
<dbReference type="Pfam" id="PF00535">
    <property type="entry name" value="Glycos_transf_2"/>
    <property type="match status" value="1"/>
</dbReference>
<keyword evidence="8" id="KW-1185">Reference proteome</keyword>
<sequence>MSRKSKKTEGTSFIFQDLSGKRWSTIRIATIIFMIFTVVVSSVIGVSLFKNPNLAALELEEESNITSINESITSSSEDSFQVSLNNQNAVSEVSEDEIYAFYQKDDDTSKSSLVENIESLGVVIPDWYNLTSNQTITKSIEDEIDALAKKNNVKVIPRLSLESASDQETLHELLHSSKSRTAFINSLYEQVKEDKYAGINIDFTGLNEDDRQLFTTFMSELYDLFYSHNLQVILTVPPDDGAYDYSSLSETVDRMILMLFDEHYEASEPGSVASANWSQQILDEFPVSSDKLIVSLANFGYDWTVDSEKQGEYLTYSEIMEKVSESDLKVQWDQDSRTPYVRYTEDYQEHIIWFLDAVTSYNQLKLAMEHGIKGVAIQNLGYEESSFWDILDDTTSIEDNVSELKTIENVTPIQFTGDGDIIKISSDSEEGLRSLKLDREGLISLETYKKYPVPYYIERFGGTESKKVALTFDDGPDPTFTPQILDILSEKNVKGTFFVLGKQAALYPEVVERIYREGHTIGSHTFSHSDITEDSSLTLKAELNSTQRLIEQITGHSTNLLRPPYTTDADYSVDELSSVFEFQEMGYTMVGSLIDSRDWESESSDEIVKRVTETNLGNGNIILLHDAGGDRSTTTEALPEIIDTLREKGYTFVTPNELIGKDRNDVMPTVEESSNLYMVFYKIADTVYIFLSKFGTLFFTLAIIIGITRLLFLVFFSFKHKKNYKNRQRKEGFNPSVSVILPAYNEENVIENTIHSILKSDYSNFDLIVVDDGSTDQTAKIVSDRFQHDERVSLITKQNGGKSSAINRGFNESNGEIIVIFDADTSIAHNAISLLVDNFSDEQIAAVAGNVKIGNVRNLLTLWQHVEYVTGCNLERRSFDELNCITVVPGAIGAWRKKAVVEVGYFEDDTLAEDTDVTLKLLRKGYQITYEPNAYAYTEAPENLKSFIKQRVRWSYGILQCLWKHRGALFNPKQKTLGFVGLPNMWLQYVLQALAPLADLIFVVGLFGDTTKILTFYVGFLVVDLLASLYSFRLEKANVKPLLLLFVQRIVYRYFLTYTVWKSIISAFKGILVGWNKLKRSGNVKLPDKEIEKGA</sequence>
<evidence type="ECO:0000259" key="5">
    <source>
        <dbReference type="PROSITE" id="PS51677"/>
    </source>
</evidence>
<dbReference type="InterPro" id="IPR029070">
    <property type="entry name" value="Chitinase_insertion_sf"/>
</dbReference>
<keyword evidence="4" id="KW-0812">Transmembrane</keyword>
<dbReference type="PANTHER" id="PTHR43630">
    <property type="entry name" value="POLY-BETA-1,6-N-ACETYL-D-GLUCOSAMINE SYNTHASE"/>
    <property type="match status" value="1"/>
</dbReference>
<reference evidence="7 8" key="1">
    <citation type="journal article" date="2015" name="PLoS ONE">
        <title>Genome Sequence of Bacillus endophyticus and Analysis of Its Companion Mechanism in the Ketogulonigenium vulgare-Bacillus Strain Consortium.</title>
        <authorList>
            <person name="Jia N."/>
            <person name="Du J."/>
            <person name="Ding M.Z."/>
            <person name="Gao F."/>
            <person name="Yuan Y.J."/>
        </authorList>
    </citation>
    <scope>NUCLEOTIDE SEQUENCE [LARGE SCALE GENOMIC DNA]</scope>
    <source>
        <strain evidence="7 8">Hbe603</strain>
    </source>
</reference>
<feature type="domain" description="NodB homology" evidence="5">
    <location>
        <begin position="466"/>
        <end position="653"/>
    </location>
</feature>
<protein>
    <submittedName>
        <fullName evidence="7">Uncharacterized protein</fullName>
    </submittedName>
</protein>
<dbReference type="PATRIC" id="fig|135735.6.peg.1757"/>
<dbReference type="OrthoDB" id="9766299at2"/>
<dbReference type="InterPro" id="IPR002509">
    <property type="entry name" value="NODB_dom"/>
</dbReference>
<reference evidence="8" key="2">
    <citation type="submission" date="2015-06" db="EMBL/GenBank/DDBJ databases">
        <title>Genome Sequence of Bacillus endophyticus and Analysis of its Companion Mechanism in the Ketogulonigenium vulgare-Bacillus strain Consortium.</title>
        <authorList>
            <person name="Jia N."/>
            <person name="Du J."/>
            <person name="Ding M.-Z."/>
            <person name="Gao F."/>
            <person name="Yuan Y.-J."/>
        </authorList>
    </citation>
    <scope>NUCLEOTIDE SEQUENCE [LARGE SCALE GENOMIC DNA]</scope>
    <source>
        <strain evidence="8">Hbe603</strain>
    </source>
</reference>
<dbReference type="AlphaFoldDB" id="A0A0H4KN83"/>
<feature type="transmembrane region" description="Helical" evidence="4">
    <location>
        <begin position="1014"/>
        <end position="1034"/>
    </location>
</feature>
<evidence type="ECO:0000256" key="2">
    <source>
        <dbReference type="ARBA" id="ARBA00022676"/>
    </source>
</evidence>
<dbReference type="InterPro" id="IPR011330">
    <property type="entry name" value="Glyco_hydro/deAcase_b/a-brl"/>
</dbReference>
<keyword evidence="4" id="KW-1133">Transmembrane helix</keyword>
<dbReference type="SUPFAM" id="SSF53448">
    <property type="entry name" value="Nucleotide-diphospho-sugar transferases"/>
    <property type="match status" value="1"/>
</dbReference>